<dbReference type="InterPro" id="IPR001349">
    <property type="entry name" value="Cyt_c_oxidase_su6a"/>
</dbReference>
<dbReference type="AlphaFoldDB" id="A0A6G1SJ95"/>
<evidence type="ECO:0000256" key="1">
    <source>
        <dbReference type="ARBA" id="ARBA00004273"/>
    </source>
</evidence>
<dbReference type="SUPFAM" id="SSF81411">
    <property type="entry name" value="Mitochondrial cytochrome c oxidase subunit VIa"/>
    <property type="match status" value="1"/>
</dbReference>
<evidence type="ECO:0000256" key="2">
    <source>
        <dbReference type="ARBA" id="ARBA00022792"/>
    </source>
</evidence>
<proteinExistence type="inferred from homology"/>
<dbReference type="GO" id="GO:0030234">
    <property type="term" value="F:enzyme regulator activity"/>
    <property type="evidence" value="ECO:0007669"/>
    <property type="project" value="TreeGrafter"/>
</dbReference>
<keyword evidence="2" id="KW-0999">Mitochondrion inner membrane</keyword>
<sequence>MILSKPQTLAITAKRFKSHLQFLSKQKIKLPPKEQVEFAQEHGFVAPGFHHNANPYNHVHVPNVDFWFKVLYVAIPATILAGARALYNEIEEEKHVMEHRPEFIPMEFMRIRRTPFPWGDGNHSLFHNPKRNALPDGYET</sequence>
<comment type="similarity">
    <text evidence="6">Belongs to the cytochrome c oxidase subunit 6A family.</text>
</comment>
<evidence type="ECO:0000256" key="4">
    <source>
        <dbReference type="ARBA" id="ARBA00023128"/>
    </source>
</evidence>
<dbReference type="PANTHER" id="PTHR11504:SF0">
    <property type="entry name" value="CYTOCHROME C OXIDASE SUBUNIT"/>
    <property type="match status" value="1"/>
</dbReference>
<protein>
    <submittedName>
        <fullName evidence="7">Cytochrome c oxidase subunit 6A1, mitochondrial</fullName>
    </submittedName>
</protein>
<evidence type="ECO:0000313" key="7">
    <source>
        <dbReference type="EMBL" id="MDE50042.1"/>
    </source>
</evidence>
<dbReference type="InterPro" id="IPR036418">
    <property type="entry name" value="Cyt_c_oxidase_su6a_sf"/>
</dbReference>
<dbReference type="GO" id="GO:0005743">
    <property type="term" value="C:mitochondrial inner membrane"/>
    <property type="evidence" value="ECO:0007669"/>
    <property type="project" value="UniProtKB-SubCell"/>
</dbReference>
<reference evidence="7" key="1">
    <citation type="submission" date="2018-10" db="EMBL/GenBank/DDBJ databases">
        <title>Transcriptome assembly of Aceria tosichella (Wheat curl mite) Type 2.</title>
        <authorList>
            <person name="Scully E.D."/>
            <person name="Geib S.M."/>
            <person name="Palmer N.A."/>
            <person name="Gupta A.K."/>
            <person name="Sarath G."/>
            <person name="Tatineni S."/>
        </authorList>
    </citation>
    <scope>NUCLEOTIDE SEQUENCE</scope>
    <source>
        <strain evidence="7">LincolnNE</strain>
    </source>
</reference>
<accession>A0A6G1SJ95</accession>
<name>A0A6G1SJ95_9ACAR</name>
<gene>
    <name evidence="7" type="primary">COX6A1_0</name>
    <name evidence="7" type="ORF">g.19810</name>
</gene>
<dbReference type="EMBL" id="GGYP01005271">
    <property type="protein sequence ID" value="MDE50042.1"/>
    <property type="molecule type" value="Transcribed_RNA"/>
</dbReference>
<comment type="subcellular location">
    <subcellularLocation>
        <location evidence="1">Mitochondrion inner membrane</location>
    </subcellularLocation>
</comment>
<organism evidence="7">
    <name type="scientific">Aceria tosichella</name>
    <name type="common">wheat curl mite</name>
    <dbReference type="NCBI Taxonomy" id="561515"/>
    <lineage>
        <taxon>Eukaryota</taxon>
        <taxon>Metazoa</taxon>
        <taxon>Ecdysozoa</taxon>
        <taxon>Arthropoda</taxon>
        <taxon>Chelicerata</taxon>
        <taxon>Arachnida</taxon>
        <taxon>Acari</taxon>
        <taxon>Acariformes</taxon>
        <taxon>Trombidiformes</taxon>
        <taxon>Prostigmata</taxon>
        <taxon>Eupodina</taxon>
        <taxon>Eriophyoidea</taxon>
        <taxon>Eriophyidae</taxon>
        <taxon>Eriophyinae</taxon>
        <taxon>Aceriini</taxon>
        <taxon>Aceria</taxon>
    </lineage>
</organism>
<keyword evidence="3" id="KW-0809">Transit peptide</keyword>
<dbReference type="PANTHER" id="PTHR11504">
    <property type="entry name" value="CYTOCHROME C OXIDASE POLYPEPTIDE VIA"/>
    <property type="match status" value="1"/>
</dbReference>
<evidence type="ECO:0000256" key="6">
    <source>
        <dbReference type="RuleBase" id="RU004396"/>
    </source>
</evidence>
<evidence type="ECO:0000256" key="3">
    <source>
        <dbReference type="ARBA" id="ARBA00022946"/>
    </source>
</evidence>
<keyword evidence="4" id="KW-0496">Mitochondrion</keyword>
<dbReference type="GO" id="GO:0006123">
    <property type="term" value="P:mitochondrial electron transport, cytochrome c to oxygen"/>
    <property type="evidence" value="ECO:0007669"/>
    <property type="project" value="TreeGrafter"/>
</dbReference>
<dbReference type="Gene3D" id="4.10.95.10">
    <property type="entry name" value="Cytochrome c oxidase, subunit VIa"/>
    <property type="match status" value="1"/>
</dbReference>
<keyword evidence="5" id="KW-0472">Membrane</keyword>
<dbReference type="Pfam" id="PF02046">
    <property type="entry name" value="COX6A"/>
    <property type="match status" value="1"/>
</dbReference>
<evidence type="ECO:0000256" key="5">
    <source>
        <dbReference type="ARBA" id="ARBA00023136"/>
    </source>
</evidence>